<dbReference type="EMBL" id="JANPWB010000013">
    <property type="protein sequence ID" value="KAJ1109484.1"/>
    <property type="molecule type" value="Genomic_DNA"/>
</dbReference>
<dbReference type="Proteomes" id="UP001066276">
    <property type="component" value="Chromosome 9"/>
</dbReference>
<accession>A0AAV7N220</accession>
<organism evidence="2 3">
    <name type="scientific">Pleurodeles waltl</name>
    <name type="common">Iberian ribbed newt</name>
    <dbReference type="NCBI Taxonomy" id="8319"/>
    <lineage>
        <taxon>Eukaryota</taxon>
        <taxon>Metazoa</taxon>
        <taxon>Chordata</taxon>
        <taxon>Craniata</taxon>
        <taxon>Vertebrata</taxon>
        <taxon>Euteleostomi</taxon>
        <taxon>Amphibia</taxon>
        <taxon>Batrachia</taxon>
        <taxon>Caudata</taxon>
        <taxon>Salamandroidea</taxon>
        <taxon>Salamandridae</taxon>
        <taxon>Pleurodelinae</taxon>
        <taxon>Pleurodeles</taxon>
    </lineage>
</organism>
<feature type="compositionally biased region" description="Basic and acidic residues" evidence="1">
    <location>
        <begin position="1"/>
        <end position="12"/>
    </location>
</feature>
<evidence type="ECO:0000256" key="1">
    <source>
        <dbReference type="SAM" id="MobiDB-lite"/>
    </source>
</evidence>
<protein>
    <submittedName>
        <fullName evidence="2">Uncharacterized protein</fullName>
    </submittedName>
</protein>
<dbReference type="AlphaFoldDB" id="A0AAV7N220"/>
<proteinExistence type="predicted"/>
<feature type="region of interest" description="Disordered" evidence="1">
    <location>
        <begin position="1"/>
        <end position="25"/>
    </location>
</feature>
<evidence type="ECO:0000313" key="2">
    <source>
        <dbReference type="EMBL" id="KAJ1109484.1"/>
    </source>
</evidence>
<comment type="caution">
    <text evidence="2">The sequence shown here is derived from an EMBL/GenBank/DDBJ whole genome shotgun (WGS) entry which is preliminary data.</text>
</comment>
<name>A0AAV7N220_PLEWA</name>
<sequence>MPDSRLRDRGREGGGSSPLTHGRGSWSSTIARAVYHRLVLERTLHFDERQVCGVRLKCVRGAGLAVFPPLMPLRAALAICSEEQPLAAGSICGISCGVAWSSRLCT</sequence>
<evidence type="ECO:0000313" key="3">
    <source>
        <dbReference type="Proteomes" id="UP001066276"/>
    </source>
</evidence>
<keyword evidence="3" id="KW-1185">Reference proteome</keyword>
<gene>
    <name evidence="2" type="ORF">NDU88_006844</name>
</gene>
<reference evidence="2" key="1">
    <citation type="journal article" date="2022" name="bioRxiv">
        <title>Sequencing and chromosome-scale assembly of the giantPleurodeles waltlgenome.</title>
        <authorList>
            <person name="Brown T."/>
            <person name="Elewa A."/>
            <person name="Iarovenko S."/>
            <person name="Subramanian E."/>
            <person name="Araus A.J."/>
            <person name="Petzold A."/>
            <person name="Susuki M."/>
            <person name="Suzuki K.-i.T."/>
            <person name="Hayashi T."/>
            <person name="Toyoda A."/>
            <person name="Oliveira C."/>
            <person name="Osipova E."/>
            <person name="Leigh N.D."/>
            <person name="Simon A."/>
            <person name="Yun M.H."/>
        </authorList>
    </citation>
    <scope>NUCLEOTIDE SEQUENCE</scope>
    <source>
        <strain evidence="2">20211129_DDA</strain>
        <tissue evidence="2">Liver</tissue>
    </source>
</reference>